<protein>
    <submittedName>
        <fullName evidence="1">Uncharacterized protein</fullName>
    </submittedName>
</protein>
<evidence type="ECO:0000313" key="1">
    <source>
        <dbReference type="EMBL" id="NIF24130.1"/>
    </source>
</evidence>
<dbReference type="RefSeq" id="WP_167017913.1">
    <property type="nucleotide sequence ID" value="NZ_VWXF01000012.1"/>
</dbReference>
<dbReference type="EMBL" id="VWXF01000012">
    <property type="protein sequence ID" value="NIF24130.1"/>
    <property type="molecule type" value="Genomic_DNA"/>
</dbReference>
<comment type="caution">
    <text evidence="1">The sequence shown here is derived from an EMBL/GenBank/DDBJ whole genome shotgun (WGS) entry which is preliminary data.</text>
</comment>
<sequence>MATSGLFPANKLPSIDLARLLGIKDPIDFQALSDQFDCLRNFERVGIIYDDGYSRWLVRPSRRYASITNNVVTHVVITKIRENTSSADIEKSLTDTLSTSIFNGELAATALACGSSLATAVLAVTATGVIPLTGGSSGIAAVTLATGTWATGFQCGIGVGRAIGLSAGFSEEVKWLDSQQWFQATSTILDGLSLTSASIGLKKTVDVYKKMKAISSIKATEWLKLLPRAERKRLTDHIIRAQNPGISASGIKAAINVGKYPKRFPAESLQRSLHRELVSAVINSSAFVGSGLSGNLRNPANISSHGKYIVSLMQSF</sequence>
<name>A0ABX0RL92_9GAMM</name>
<keyword evidence="2" id="KW-1185">Reference proteome</keyword>
<proteinExistence type="predicted"/>
<gene>
    <name evidence="1" type="ORF">F3J40_21405</name>
</gene>
<reference evidence="1 2" key="1">
    <citation type="journal article" date="2019" name="bioRxiv">
        <title>Bacteria contribute to plant secondary compound degradation in a generalist herbivore system.</title>
        <authorList>
            <person name="Francoeur C.B."/>
            <person name="Khadempour L."/>
            <person name="Moreira-Soto R.D."/>
            <person name="Gotting K."/>
            <person name="Book A.J."/>
            <person name="Pinto-Tomas A.A."/>
            <person name="Keefover-Ring K."/>
            <person name="Currie C.R."/>
        </authorList>
    </citation>
    <scope>NUCLEOTIDE SEQUENCE [LARGE SCALE GENOMIC DNA]</scope>
    <source>
        <strain evidence="1">Acro-835</strain>
    </source>
</reference>
<organism evidence="1 2">
    <name type="scientific">Candidatus Pantoea multigeneris</name>
    <dbReference type="NCBI Taxonomy" id="2608357"/>
    <lineage>
        <taxon>Bacteria</taxon>
        <taxon>Pseudomonadati</taxon>
        <taxon>Pseudomonadota</taxon>
        <taxon>Gammaproteobacteria</taxon>
        <taxon>Enterobacterales</taxon>
        <taxon>Erwiniaceae</taxon>
        <taxon>Pantoea</taxon>
    </lineage>
</organism>
<accession>A0ABX0RL92</accession>
<evidence type="ECO:0000313" key="2">
    <source>
        <dbReference type="Proteomes" id="UP001515683"/>
    </source>
</evidence>
<dbReference type="Proteomes" id="UP001515683">
    <property type="component" value="Unassembled WGS sequence"/>
</dbReference>